<reference evidence="2 3" key="1">
    <citation type="submission" date="2020-08" db="EMBL/GenBank/DDBJ databases">
        <title>Genomic Encyclopedia of Type Strains, Phase IV (KMG-IV): sequencing the most valuable type-strain genomes for metagenomic binning, comparative biology and taxonomic classification.</title>
        <authorList>
            <person name="Goeker M."/>
        </authorList>
    </citation>
    <scope>NUCLEOTIDE SEQUENCE [LARGE SCALE GENOMIC DNA]</scope>
    <source>
        <strain evidence="2 3">DSM 26736</strain>
    </source>
</reference>
<name>A0A840YSW1_9SPHN</name>
<gene>
    <name evidence="2" type="ORF">FHT02_004021</name>
</gene>
<dbReference type="EMBL" id="JACIJF010000025">
    <property type="protein sequence ID" value="MBB5712760.1"/>
    <property type="molecule type" value="Genomic_DNA"/>
</dbReference>
<accession>A0A840YSW1</accession>
<protein>
    <submittedName>
        <fullName evidence="2">Uncharacterized protein</fullName>
    </submittedName>
</protein>
<evidence type="ECO:0000313" key="2">
    <source>
        <dbReference type="EMBL" id="MBB5712760.1"/>
    </source>
</evidence>
<dbReference type="Proteomes" id="UP000527143">
    <property type="component" value="Unassembled WGS sequence"/>
</dbReference>
<evidence type="ECO:0000256" key="1">
    <source>
        <dbReference type="SAM" id="MobiDB-lite"/>
    </source>
</evidence>
<dbReference type="AlphaFoldDB" id="A0A840YSW1"/>
<feature type="compositionally biased region" description="Basic residues" evidence="1">
    <location>
        <begin position="38"/>
        <end position="47"/>
    </location>
</feature>
<evidence type="ECO:0000313" key="3">
    <source>
        <dbReference type="Proteomes" id="UP000527143"/>
    </source>
</evidence>
<sequence length="56" mass="6448">MTDMIDGPMLVGIAALITSLANVVTILRPPDRPQDRLRLRRVPRRRKGREDRNLRA</sequence>
<proteinExistence type="predicted"/>
<comment type="caution">
    <text evidence="2">The sequence shown here is derived from an EMBL/GenBank/DDBJ whole genome shotgun (WGS) entry which is preliminary data.</text>
</comment>
<dbReference type="RefSeq" id="WP_184091533.1">
    <property type="nucleotide sequence ID" value="NZ_JACIJF010000025.1"/>
</dbReference>
<organism evidence="2 3">
    <name type="scientific">Sphingomonas xinjiangensis</name>
    <dbReference type="NCBI Taxonomy" id="643568"/>
    <lineage>
        <taxon>Bacteria</taxon>
        <taxon>Pseudomonadati</taxon>
        <taxon>Pseudomonadota</taxon>
        <taxon>Alphaproteobacteria</taxon>
        <taxon>Sphingomonadales</taxon>
        <taxon>Sphingomonadaceae</taxon>
        <taxon>Sphingomonas</taxon>
    </lineage>
</organism>
<feature type="region of interest" description="Disordered" evidence="1">
    <location>
        <begin position="32"/>
        <end position="56"/>
    </location>
</feature>
<keyword evidence="3" id="KW-1185">Reference proteome</keyword>